<accession>C5T129</accession>
<gene>
    <name evidence="5" type="ORF">AcdelDRAFT_0609</name>
</gene>
<dbReference type="PANTHER" id="PTHR38011:SF7">
    <property type="entry name" value="2,5-DIAMINO-6-RIBOSYLAMINO-4(3H)-PYRIMIDINONE 5'-PHOSPHATE REDUCTASE"/>
    <property type="match status" value="1"/>
</dbReference>
<dbReference type="Pfam" id="PF01872">
    <property type="entry name" value="RibD_C"/>
    <property type="match status" value="1"/>
</dbReference>
<keyword evidence="6" id="KW-1185">Reference proteome</keyword>
<name>C5T129_ACIDE</name>
<dbReference type="EMBL" id="ACQT01000009">
    <property type="protein sequence ID" value="EER61773.1"/>
    <property type="molecule type" value="Genomic_DNA"/>
</dbReference>
<dbReference type="Proteomes" id="UP000003856">
    <property type="component" value="Unassembled WGS sequence"/>
</dbReference>
<dbReference type="Gene3D" id="3.40.430.10">
    <property type="entry name" value="Dihydrofolate Reductase, subunit A"/>
    <property type="match status" value="1"/>
</dbReference>
<keyword evidence="2" id="KW-0521">NADP</keyword>
<evidence type="ECO:0000313" key="5">
    <source>
        <dbReference type="EMBL" id="EER61773.1"/>
    </source>
</evidence>
<organism evidence="5 6">
    <name type="scientific">Acidovorax delafieldii 2AN</name>
    <dbReference type="NCBI Taxonomy" id="573060"/>
    <lineage>
        <taxon>Bacteria</taxon>
        <taxon>Pseudomonadati</taxon>
        <taxon>Pseudomonadota</taxon>
        <taxon>Betaproteobacteria</taxon>
        <taxon>Burkholderiales</taxon>
        <taxon>Comamonadaceae</taxon>
        <taxon>Acidovorax</taxon>
    </lineage>
</organism>
<keyword evidence="3" id="KW-0560">Oxidoreductase</keyword>
<evidence type="ECO:0000313" key="6">
    <source>
        <dbReference type="Proteomes" id="UP000003856"/>
    </source>
</evidence>
<dbReference type="GO" id="GO:0009231">
    <property type="term" value="P:riboflavin biosynthetic process"/>
    <property type="evidence" value="ECO:0007669"/>
    <property type="project" value="InterPro"/>
</dbReference>
<dbReference type="RefSeq" id="WP_005793274.1">
    <property type="nucleotide sequence ID" value="NZ_ACQT01000009.1"/>
</dbReference>
<dbReference type="AlphaFoldDB" id="C5T129"/>
<comment type="caution">
    <text evidence="5">The sequence shown here is derived from an EMBL/GenBank/DDBJ whole genome shotgun (WGS) entry which is preliminary data.</text>
</comment>
<dbReference type="PANTHER" id="PTHR38011">
    <property type="entry name" value="DIHYDROFOLATE REDUCTASE FAMILY PROTEIN (AFU_ORTHOLOGUE AFUA_8G06820)"/>
    <property type="match status" value="1"/>
</dbReference>
<dbReference type="InterPro" id="IPR024072">
    <property type="entry name" value="DHFR-like_dom_sf"/>
</dbReference>
<sequence length="245" mass="27146">MRPQIICHMMSTLDGRIVGDRWNLPHSGKTVDEATACYYDISDRLDAQAWMLGRNTVQIHHAPQRFDHEGLARATRYEPFLGQRTTRRSLVVLDPKGRIRYESGQIEGDDVISVLSEQVPEAYLAHLRELGISYLFAGRDGHDLALAMQTLGTTFGMRRVLLEGGGVVNGAFLKAGLIDEVSLMLYPGIDGLSGIHTVFECQGPAELLPSAGATLELTHLERLPDDIVWLRYLIHRAASPSSETP</sequence>
<feature type="domain" description="Bacterial bifunctional deaminase-reductase C-terminal" evidence="4">
    <location>
        <begin position="3"/>
        <end position="228"/>
    </location>
</feature>
<comment type="pathway">
    <text evidence="1">Cofactor biosynthesis; riboflavin biosynthesis.</text>
</comment>
<dbReference type="InterPro" id="IPR050765">
    <property type="entry name" value="Riboflavin_Biosynth_HTPR"/>
</dbReference>
<dbReference type="OrthoDB" id="9800865at2"/>
<evidence type="ECO:0000259" key="4">
    <source>
        <dbReference type="Pfam" id="PF01872"/>
    </source>
</evidence>
<protein>
    <submittedName>
        <fullName evidence="5">Bifunctional deaminase-reductase domain protein</fullName>
    </submittedName>
</protein>
<dbReference type="InterPro" id="IPR002734">
    <property type="entry name" value="RibDG_C"/>
</dbReference>
<dbReference type="SUPFAM" id="SSF53597">
    <property type="entry name" value="Dihydrofolate reductase-like"/>
    <property type="match status" value="1"/>
</dbReference>
<reference evidence="5 6" key="1">
    <citation type="submission" date="2009-05" db="EMBL/GenBank/DDBJ databases">
        <title>The draft genome of Acidovorax delafieldii 2AN.</title>
        <authorList>
            <consortium name="US DOE Joint Genome Institute (JGI-PGF)"/>
            <person name="Lucas S."/>
            <person name="Copeland A."/>
            <person name="Lapidus A."/>
            <person name="Glavina del Rio T."/>
            <person name="Tice H."/>
            <person name="Bruce D."/>
            <person name="Goodwin L."/>
            <person name="Pitluck S."/>
            <person name="Larimer F."/>
            <person name="Land M.L."/>
            <person name="Hauser L."/>
            <person name="Shelobolina E.S."/>
            <person name="Picardal F."/>
            <person name="Roden E."/>
            <person name="Emerson D."/>
        </authorList>
    </citation>
    <scope>NUCLEOTIDE SEQUENCE [LARGE SCALE GENOMIC DNA]</scope>
    <source>
        <strain evidence="5 6">2AN</strain>
    </source>
</reference>
<evidence type="ECO:0000256" key="1">
    <source>
        <dbReference type="ARBA" id="ARBA00005104"/>
    </source>
</evidence>
<evidence type="ECO:0000256" key="3">
    <source>
        <dbReference type="ARBA" id="ARBA00023002"/>
    </source>
</evidence>
<evidence type="ECO:0000256" key="2">
    <source>
        <dbReference type="ARBA" id="ARBA00022857"/>
    </source>
</evidence>
<dbReference type="GO" id="GO:0008703">
    <property type="term" value="F:5-amino-6-(5-phosphoribosylamino)uracil reductase activity"/>
    <property type="evidence" value="ECO:0007669"/>
    <property type="project" value="InterPro"/>
</dbReference>
<dbReference type="PATRIC" id="fig|573060.9.peg.4548"/>
<proteinExistence type="predicted"/>